<dbReference type="OrthoDB" id="9804975at2"/>
<evidence type="ECO:0000256" key="3">
    <source>
        <dbReference type="ARBA" id="ARBA00022723"/>
    </source>
</evidence>
<reference evidence="9 10" key="1">
    <citation type="submission" date="2015-08" db="EMBL/GenBank/DDBJ databases">
        <authorList>
            <person name="Babu N.S."/>
            <person name="Beckwith C.J."/>
            <person name="Beseler K.G."/>
            <person name="Brison A."/>
            <person name="Carone J.V."/>
            <person name="Caskin T.P."/>
            <person name="Diamond M."/>
            <person name="Durham M.E."/>
            <person name="Foxe J.M."/>
            <person name="Go M."/>
            <person name="Henderson B.A."/>
            <person name="Jones I.B."/>
            <person name="McGettigan J.A."/>
            <person name="Micheletti S.J."/>
            <person name="Nasrallah M.E."/>
            <person name="Ortiz D."/>
            <person name="Piller C.R."/>
            <person name="Privatt S.R."/>
            <person name="Schneider S.L."/>
            <person name="Sharp S."/>
            <person name="Smith T.C."/>
            <person name="Stanton J.D."/>
            <person name="Ullery H.E."/>
            <person name="Wilson R.J."/>
            <person name="Serrano M.G."/>
            <person name="Buck G."/>
            <person name="Lee V."/>
            <person name="Wang Y."/>
            <person name="Carvalho R."/>
            <person name="Voegtly L."/>
            <person name="Shi R."/>
            <person name="Duckworth R."/>
            <person name="Johnson A."/>
            <person name="Loviza R."/>
            <person name="Walstead R."/>
            <person name="Shah Z."/>
            <person name="Kiflezghi M."/>
            <person name="Wade K."/>
            <person name="Ball S.L."/>
            <person name="Bradley K.W."/>
            <person name="Asai D.J."/>
            <person name="Bowman C.A."/>
            <person name="Russell D.A."/>
            <person name="Pope W.H."/>
            <person name="Jacobs-Sera D."/>
            <person name="Hendrix R.W."/>
            <person name="Hatfull G.F."/>
        </authorList>
    </citation>
    <scope>NUCLEOTIDE SEQUENCE [LARGE SCALE GENOMIC DNA]</scope>
    <source>
        <strain evidence="9 10">DSM 27710</strain>
    </source>
</reference>
<dbReference type="Gene3D" id="1.10.8.640">
    <property type="entry name" value="Cytochrome C biogenesis protein"/>
    <property type="match status" value="1"/>
</dbReference>
<keyword evidence="5 6" id="KW-0408">Iron</keyword>
<evidence type="ECO:0000256" key="5">
    <source>
        <dbReference type="ARBA" id="ARBA00023004"/>
    </source>
</evidence>
<dbReference type="Pfam" id="PF03918">
    <property type="entry name" value="CcmH"/>
    <property type="match status" value="1"/>
</dbReference>
<keyword evidence="2 6" id="KW-0349">Heme</keyword>
<feature type="chain" id="PRO_5011018435" description="Cytochrome c-type biogenesis protein" evidence="6">
    <location>
        <begin position="20"/>
        <end position="232"/>
    </location>
</feature>
<proteinExistence type="inferred from homology"/>
<keyword evidence="3 6" id="KW-0479">Metal-binding</keyword>
<feature type="region of interest" description="Disordered" evidence="7">
    <location>
        <begin position="154"/>
        <end position="232"/>
    </location>
</feature>
<comment type="function">
    <text evidence="6">Possible subunit of a heme lyase.</text>
</comment>
<evidence type="ECO:0000313" key="9">
    <source>
        <dbReference type="EMBL" id="AKU89818.1"/>
    </source>
</evidence>
<dbReference type="GO" id="GO:0005886">
    <property type="term" value="C:plasma membrane"/>
    <property type="evidence" value="ECO:0007669"/>
    <property type="project" value="TreeGrafter"/>
</dbReference>
<evidence type="ECO:0000256" key="1">
    <source>
        <dbReference type="ARBA" id="ARBA00010342"/>
    </source>
</evidence>
<evidence type="ECO:0000313" key="10">
    <source>
        <dbReference type="Proteomes" id="UP000055590"/>
    </source>
</evidence>
<dbReference type="EMBL" id="CP012332">
    <property type="protein sequence ID" value="AKU89818.1"/>
    <property type="molecule type" value="Genomic_DNA"/>
</dbReference>
<dbReference type="AlphaFoldDB" id="A0A0K1P8G2"/>
<feature type="domain" description="CcmH/CycL/Ccl2/NrfF N-terminal" evidence="8">
    <location>
        <begin position="50"/>
        <end position="158"/>
    </location>
</feature>
<dbReference type="GO" id="GO:0016829">
    <property type="term" value="F:lyase activity"/>
    <property type="evidence" value="ECO:0007669"/>
    <property type="project" value="UniProtKB-KW"/>
</dbReference>
<keyword evidence="6" id="KW-0812">Transmembrane</keyword>
<feature type="transmembrane region" description="Helical" evidence="6">
    <location>
        <begin position="127"/>
        <end position="145"/>
    </location>
</feature>
<dbReference type="PANTHER" id="PTHR47870:SF4">
    <property type="entry name" value="CYTOCHROME C-TYPE BIOGENESIS PROTEIN CYCH"/>
    <property type="match status" value="1"/>
</dbReference>
<comment type="similarity">
    <text evidence="1 6">Belongs to the CcmH/CycL/Ccl2/NrfF family.</text>
</comment>
<name>A0A0K1P8G2_9BACT</name>
<dbReference type="InterPro" id="IPR038297">
    <property type="entry name" value="CcmH/CycL/NrfF/Ccl2_sf"/>
</dbReference>
<accession>A0A0K1P8G2</accession>
<evidence type="ECO:0000256" key="6">
    <source>
        <dbReference type="RuleBase" id="RU364112"/>
    </source>
</evidence>
<dbReference type="InterPro" id="IPR005616">
    <property type="entry name" value="CcmH/CycL/Ccl2/NrfF_N"/>
</dbReference>
<sequence>MSRFLLAAFLLALPALAIADVPAGESGELQRQIDREFVSRVVGEPEGAPLSGQELESRTHDVGLLLRCPVCQGSSVADSPSATAINMKNEVRDLLSKGYAQEQILSWFEASYGQFVLMQPKAEGLNLLVWVGPGILLLAGLGLVLHQVRKLSSTASSGGTRKVSDASSRSENDASAPSSTSGADAPPSSGTKPHAATPPLPDDPELASWVKSVRELVYGSPDGESTDPKGKS</sequence>
<dbReference type="CDD" id="cd16378">
    <property type="entry name" value="CcmH_N"/>
    <property type="match status" value="1"/>
</dbReference>
<dbReference type="PANTHER" id="PTHR47870">
    <property type="entry name" value="CYTOCHROME C-TYPE BIOGENESIS PROTEIN CCMH"/>
    <property type="match status" value="1"/>
</dbReference>
<dbReference type="Proteomes" id="UP000055590">
    <property type="component" value="Chromosome"/>
</dbReference>
<keyword evidence="10" id="KW-1185">Reference proteome</keyword>
<evidence type="ECO:0000256" key="7">
    <source>
        <dbReference type="SAM" id="MobiDB-lite"/>
    </source>
</evidence>
<gene>
    <name evidence="9" type="ORF">AKJ08_0205</name>
</gene>
<evidence type="ECO:0000256" key="4">
    <source>
        <dbReference type="ARBA" id="ARBA00022729"/>
    </source>
</evidence>
<keyword evidence="6" id="KW-0472">Membrane</keyword>
<keyword evidence="4 6" id="KW-0732">Signal</keyword>
<dbReference type="RefSeq" id="WP_050724354.1">
    <property type="nucleotide sequence ID" value="NZ_CP012332.1"/>
</dbReference>
<feature type="signal peptide" evidence="6">
    <location>
        <begin position="1"/>
        <end position="19"/>
    </location>
</feature>
<keyword evidence="9" id="KW-0456">Lyase</keyword>
<keyword evidence="6" id="KW-1133">Transmembrane helix</keyword>
<evidence type="ECO:0000256" key="2">
    <source>
        <dbReference type="ARBA" id="ARBA00022617"/>
    </source>
</evidence>
<protein>
    <recommendedName>
        <fullName evidence="6">Cytochrome c-type biogenesis protein</fullName>
    </recommendedName>
</protein>
<dbReference type="GO" id="GO:0046872">
    <property type="term" value="F:metal ion binding"/>
    <property type="evidence" value="ECO:0007669"/>
    <property type="project" value="UniProtKB-KW"/>
</dbReference>
<organism evidence="9 10">
    <name type="scientific">Vulgatibacter incomptus</name>
    <dbReference type="NCBI Taxonomy" id="1391653"/>
    <lineage>
        <taxon>Bacteria</taxon>
        <taxon>Pseudomonadati</taxon>
        <taxon>Myxococcota</taxon>
        <taxon>Myxococcia</taxon>
        <taxon>Myxococcales</taxon>
        <taxon>Cystobacterineae</taxon>
        <taxon>Vulgatibacteraceae</taxon>
        <taxon>Vulgatibacter</taxon>
    </lineage>
</organism>
<feature type="compositionally biased region" description="Basic and acidic residues" evidence="7">
    <location>
        <begin position="162"/>
        <end position="172"/>
    </location>
</feature>
<dbReference type="STRING" id="1391653.AKJ08_0205"/>
<dbReference type="KEGG" id="vin:AKJ08_0205"/>
<evidence type="ECO:0000259" key="8">
    <source>
        <dbReference type="Pfam" id="PF03918"/>
    </source>
</evidence>
<feature type="compositionally biased region" description="Polar residues" evidence="7">
    <location>
        <begin position="173"/>
        <end position="182"/>
    </location>
</feature>
<dbReference type="InterPro" id="IPR051263">
    <property type="entry name" value="C-type_cytochrome_biogenesis"/>
</dbReference>